<name>T1JVV2_TETUR</name>
<dbReference type="eggNOG" id="KOG2610">
    <property type="taxonomic scope" value="Eukaryota"/>
</dbReference>
<protein>
    <recommendedName>
        <fullName evidence="2">Tetratricopeptide repeat protein 38</fullName>
    </recommendedName>
</protein>
<keyword evidence="3" id="KW-0677">Repeat</keyword>
<evidence type="ECO:0000313" key="6">
    <source>
        <dbReference type="Proteomes" id="UP000015104"/>
    </source>
</evidence>
<sequence>MDKREHWRGIMEWSYEGLPLSSPSNQACKMYDAALTQIVGFYDDPLLNGLEGTFNSMFDSDPDFVLGRCLQINLMILSTFHSPRDSAILKANIDILSSLNASSKHLTPREKDHVEATLLLASGDFIAATDKWEKILLTFPTDLHALKTLYDIYLDGGSFTGRHLRDTVARVLPFWQSSDIPLKGYLHGLLGFGFCETNIFGKAEHHALKALELNPSDGWATHALTHVYEMTVQTDKGIEFLEKTEKDWKICNTIVGHNYWHKALLHIENNNYEQAVDILDNVLIHRIENSPHSLDLADICSLLTRLNLTAPCGSTYNKQWTSAYQSVSPHLNKRISAFQDAHYLLACCNSGNESMAQTILESLEEMDYFAPINKNMVKSLASAIISYHRDKFGDAVELLLPIRYDLVNLGGSEAQRDLFNQILIVAAIKSGSEEHRKLAEHLLLERESLRPNSKLTASLLQKLNKSN</sequence>
<dbReference type="OMA" id="DLCERHA"/>
<evidence type="ECO:0000256" key="1">
    <source>
        <dbReference type="ARBA" id="ARBA00005857"/>
    </source>
</evidence>
<dbReference type="KEGG" id="tut:107371831"/>
<dbReference type="HOGENOM" id="CLU_029972_1_1_1"/>
<accession>T1JVV2</accession>
<dbReference type="SUPFAM" id="SSF48452">
    <property type="entry name" value="TPR-like"/>
    <property type="match status" value="1"/>
</dbReference>
<evidence type="ECO:0000256" key="4">
    <source>
        <dbReference type="ARBA" id="ARBA00022803"/>
    </source>
</evidence>
<evidence type="ECO:0000256" key="2">
    <source>
        <dbReference type="ARBA" id="ARBA00019992"/>
    </source>
</evidence>
<dbReference type="AlphaFoldDB" id="T1JVV2"/>
<dbReference type="OrthoDB" id="1427555at2759"/>
<dbReference type="PANTHER" id="PTHR16263">
    <property type="entry name" value="TETRATRICOPEPTIDE REPEAT PROTEIN 38"/>
    <property type="match status" value="1"/>
</dbReference>
<dbReference type="CDD" id="cd05804">
    <property type="entry name" value="StaR_like"/>
    <property type="match status" value="1"/>
</dbReference>
<reference evidence="5" key="2">
    <citation type="submission" date="2015-06" db="UniProtKB">
        <authorList>
            <consortium name="EnsemblMetazoa"/>
        </authorList>
    </citation>
    <scope>IDENTIFICATION</scope>
</reference>
<keyword evidence="6" id="KW-1185">Reference proteome</keyword>
<dbReference type="InterPro" id="IPR033891">
    <property type="entry name" value="TTC38"/>
</dbReference>
<evidence type="ECO:0000313" key="5">
    <source>
        <dbReference type="EnsemblMetazoa" id="tetur02g05910.1"/>
    </source>
</evidence>
<dbReference type="Gene3D" id="1.25.40.10">
    <property type="entry name" value="Tetratricopeptide repeat domain"/>
    <property type="match status" value="1"/>
</dbReference>
<organism evidence="5 6">
    <name type="scientific">Tetranychus urticae</name>
    <name type="common">Two-spotted spider mite</name>
    <dbReference type="NCBI Taxonomy" id="32264"/>
    <lineage>
        <taxon>Eukaryota</taxon>
        <taxon>Metazoa</taxon>
        <taxon>Ecdysozoa</taxon>
        <taxon>Arthropoda</taxon>
        <taxon>Chelicerata</taxon>
        <taxon>Arachnida</taxon>
        <taxon>Acari</taxon>
        <taxon>Acariformes</taxon>
        <taxon>Trombidiformes</taxon>
        <taxon>Prostigmata</taxon>
        <taxon>Eleutherengona</taxon>
        <taxon>Raphignathae</taxon>
        <taxon>Tetranychoidea</taxon>
        <taxon>Tetranychidae</taxon>
        <taxon>Tetranychus</taxon>
    </lineage>
</organism>
<dbReference type="Proteomes" id="UP000015104">
    <property type="component" value="Unassembled WGS sequence"/>
</dbReference>
<dbReference type="PANTHER" id="PTHR16263:SF4">
    <property type="entry name" value="TETRATRICOPEPTIDE REPEAT PROTEIN 38"/>
    <property type="match status" value="1"/>
</dbReference>
<keyword evidence="4" id="KW-0802">TPR repeat</keyword>
<evidence type="ECO:0000256" key="3">
    <source>
        <dbReference type="ARBA" id="ARBA00022737"/>
    </source>
</evidence>
<gene>
    <name evidence="5" type="primary">107371831</name>
</gene>
<dbReference type="EnsemblMetazoa" id="tetur02g05910.1">
    <property type="protein sequence ID" value="tetur02g05910.1"/>
    <property type="gene ID" value="tetur02g05910"/>
</dbReference>
<dbReference type="EMBL" id="CAEY01000797">
    <property type="status" value="NOT_ANNOTATED_CDS"/>
    <property type="molecule type" value="Genomic_DNA"/>
</dbReference>
<proteinExistence type="inferred from homology"/>
<reference evidence="6" key="1">
    <citation type="submission" date="2011-08" db="EMBL/GenBank/DDBJ databases">
        <authorList>
            <person name="Rombauts S."/>
        </authorList>
    </citation>
    <scope>NUCLEOTIDE SEQUENCE</scope>
    <source>
        <strain evidence="6">London</strain>
    </source>
</reference>
<comment type="similarity">
    <text evidence="1">Belongs to the TTC38 family.</text>
</comment>
<dbReference type="InterPro" id="IPR011990">
    <property type="entry name" value="TPR-like_helical_dom_sf"/>
</dbReference>